<sequence length="484" mass="52444">MAEEVVERIGNFHISDENEEEVITIGEEVCQQALNACTHSLVGKLLTSKRFHVIAMKDSLRRAWGSPNKLSIVEVGDNLFHFRFEDEISLKKVLHGGPWNFENQLLVVQKWEPGMKADQLSFHSVAFWIQLWGLPFEFVNPMVGEIIGKRVGTFLAIDDRKEVGERGRFIRVRVEIPLDKPIKRGGFIALGSGPKYWVDYKYERLNSFCHYCGSLSHDVGVCDQRTADEVAGCLKEGKFGPWLKVGGGGVWGGRQYSASRSSGSGDAHHDSGGLRQGETPSGSSAGTGIFKQGGDLDGAAISGQGSKSRLVELEDNDRISLNGKDLRIRDVLDPRESVPVTAKEDFFGRSGSGPLNQEVARPFSGDHGLVDLKASAVRSGPGSSSRSVPLGPPIQEEKMTDLVPLGLGPDTGLRDVEILESFDKENINSFIISPTQFSVGVESSKVSSSEGKGSKKGKSNKRCTSAGGGRGRQIGQECGGVLAE</sequence>
<name>A0A6A4LYX0_9ERIC</name>
<feature type="domain" description="DUF4283" evidence="2">
    <location>
        <begin position="35"/>
        <end position="118"/>
    </location>
</feature>
<dbReference type="InterPro" id="IPR025836">
    <property type="entry name" value="Zn_knuckle_CX2CX4HX4C"/>
</dbReference>
<dbReference type="PANTHER" id="PTHR31286:SF167">
    <property type="entry name" value="OS09G0268800 PROTEIN"/>
    <property type="match status" value="1"/>
</dbReference>
<feature type="region of interest" description="Disordered" evidence="1">
    <location>
        <begin position="443"/>
        <end position="484"/>
    </location>
</feature>
<evidence type="ECO:0000313" key="5">
    <source>
        <dbReference type="Proteomes" id="UP000428333"/>
    </source>
</evidence>
<dbReference type="Proteomes" id="UP000428333">
    <property type="component" value="Linkage Group LG05"/>
</dbReference>
<evidence type="ECO:0000313" key="4">
    <source>
        <dbReference type="EMBL" id="KAE9459498.1"/>
    </source>
</evidence>
<reference evidence="4 5" key="1">
    <citation type="journal article" date="2019" name="Genome Biol. Evol.">
        <title>The Rhododendron genome and chromosomal organization provide insight into shared whole-genome duplications across the heath family (Ericaceae).</title>
        <authorList>
            <person name="Soza V.L."/>
            <person name="Lindsley D."/>
            <person name="Waalkes A."/>
            <person name="Ramage E."/>
            <person name="Patwardhan R.P."/>
            <person name="Burton J.N."/>
            <person name="Adey A."/>
            <person name="Kumar A."/>
            <person name="Qiu R."/>
            <person name="Shendure J."/>
            <person name="Hall B."/>
        </authorList>
    </citation>
    <scope>NUCLEOTIDE SEQUENCE [LARGE SCALE GENOMIC DNA]</scope>
    <source>
        <strain evidence="4">RSF 1966-606</strain>
    </source>
</reference>
<accession>A0A6A4LYX0</accession>
<protein>
    <recommendedName>
        <fullName evidence="6">DUF4283 domain-containing protein</fullName>
    </recommendedName>
</protein>
<gene>
    <name evidence="4" type="ORF">C3L33_08619</name>
</gene>
<dbReference type="AlphaFoldDB" id="A0A6A4LYX0"/>
<dbReference type="InterPro" id="IPR025558">
    <property type="entry name" value="DUF4283"/>
</dbReference>
<evidence type="ECO:0000256" key="1">
    <source>
        <dbReference type="SAM" id="MobiDB-lite"/>
    </source>
</evidence>
<evidence type="ECO:0000259" key="2">
    <source>
        <dbReference type="Pfam" id="PF14111"/>
    </source>
</evidence>
<dbReference type="Pfam" id="PF14392">
    <property type="entry name" value="zf-CCHC_4"/>
    <property type="match status" value="1"/>
</dbReference>
<dbReference type="EMBL" id="QEFC01001169">
    <property type="protein sequence ID" value="KAE9459498.1"/>
    <property type="molecule type" value="Genomic_DNA"/>
</dbReference>
<proteinExistence type="predicted"/>
<dbReference type="InterPro" id="IPR040256">
    <property type="entry name" value="At4g02000-like"/>
</dbReference>
<feature type="compositionally biased region" description="Low complexity" evidence="1">
    <location>
        <begin position="256"/>
        <end position="265"/>
    </location>
</feature>
<organism evidence="4 5">
    <name type="scientific">Rhododendron williamsianum</name>
    <dbReference type="NCBI Taxonomy" id="262921"/>
    <lineage>
        <taxon>Eukaryota</taxon>
        <taxon>Viridiplantae</taxon>
        <taxon>Streptophyta</taxon>
        <taxon>Embryophyta</taxon>
        <taxon>Tracheophyta</taxon>
        <taxon>Spermatophyta</taxon>
        <taxon>Magnoliopsida</taxon>
        <taxon>eudicotyledons</taxon>
        <taxon>Gunneridae</taxon>
        <taxon>Pentapetalae</taxon>
        <taxon>asterids</taxon>
        <taxon>Ericales</taxon>
        <taxon>Ericaceae</taxon>
        <taxon>Ericoideae</taxon>
        <taxon>Rhodoreae</taxon>
        <taxon>Rhododendron</taxon>
    </lineage>
</organism>
<feature type="non-terminal residue" evidence="4">
    <location>
        <position position="1"/>
    </location>
</feature>
<feature type="domain" description="Zinc knuckle CX2CX4HX4C" evidence="3">
    <location>
        <begin position="180"/>
        <end position="223"/>
    </location>
</feature>
<dbReference type="PANTHER" id="PTHR31286">
    <property type="entry name" value="GLYCINE-RICH CELL WALL STRUCTURAL PROTEIN 1.8-LIKE"/>
    <property type="match status" value="1"/>
</dbReference>
<feature type="region of interest" description="Disordered" evidence="1">
    <location>
        <begin position="256"/>
        <end position="302"/>
    </location>
</feature>
<evidence type="ECO:0000259" key="3">
    <source>
        <dbReference type="Pfam" id="PF14392"/>
    </source>
</evidence>
<dbReference type="OrthoDB" id="1750606at2759"/>
<comment type="caution">
    <text evidence="4">The sequence shown here is derived from an EMBL/GenBank/DDBJ whole genome shotgun (WGS) entry which is preliminary data.</text>
</comment>
<dbReference type="Pfam" id="PF14111">
    <property type="entry name" value="DUF4283"/>
    <property type="match status" value="1"/>
</dbReference>
<evidence type="ECO:0008006" key="6">
    <source>
        <dbReference type="Google" id="ProtNLM"/>
    </source>
</evidence>
<keyword evidence="5" id="KW-1185">Reference proteome</keyword>